<reference evidence="1" key="1">
    <citation type="journal article" date="2022" name="Int. J. Mol. Sci.">
        <title>Draft Genome of Tanacetum Coccineum: Genomic Comparison of Closely Related Tanacetum-Family Plants.</title>
        <authorList>
            <person name="Yamashiro T."/>
            <person name="Shiraishi A."/>
            <person name="Nakayama K."/>
            <person name="Satake H."/>
        </authorList>
    </citation>
    <scope>NUCLEOTIDE SEQUENCE</scope>
</reference>
<dbReference type="Proteomes" id="UP001151760">
    <property type="component" value="Unassembled WGS sequence"/>
</dbReference>
<sequence>MSWGRSSFQGSIDAKVKTTRRSLPLTSSFADPPIALKVSSIGSSSVLCYFGSENQWRGFPSSCFGCEWIDFDNSYKREDVLFESENGDVKMEISNGDNIISALFFVPVASL</sequence>
<gene>
    <name evidence="1" type="ORF">Tco_0702897</name>
</gene>
<protein>
    <submittedName>
        <fullName evidence="1">Uncharacterized protein</fullName>
    </submittedName>
</protein>
<organism evidence="1 2">
    <name type="scientific">Tanacetum coccineum</name>
    <dbReference type="NCBI Taxonomy" id="301880"/>
    <lineage>
        <taxon>Eukaryota</taxon>
        <taxon>Viridiplantae</taxon>
        <taxon>Streptophyta</taxon>
        <taxon>Embryophyta</taxon>
        <taxon>Tracheophyta</taxon>
        <taxon>Spermatophyta</taxon>
        <taxon>Magnoliopsida</taxon>
        <taxon>eudicotyledons</taxon>
        <taxon>Gunneridae</taxon>
        <taxon>Pentapetalae</taxon>
        <taxon>asterids</taxon>
        <taxon>campanulids</taxon>
        <taxon>Asterales</taxon>
        <taxon>Asteraceae</taxon>
        <taxon>Asteroideae</taxon>
        <taxon>Anthemideae</taxon>
        <taxon>Anthemidinae</taxon>
        <taxon>Tanacetum</taxon>
    </lineage>
</organism>
<keyword evidence="2" id="KW-1185">Reference proteome</keyword>
<dbReference type="EMBL" id="BQNB010009906">
    <property type="protein sequence ID" value="GJS70056.1"/>
    <property type="molecule type" value="Genomic_DNA"/>
</dbReference>
<evidence type="ECO:0000313" key="2">
    <source>
        <dbReference type="Proteomes" id="UP001151760"/>
    </source>
</evidence>
<evidence type="ECO:0000313" key="1">
    <source>
        <dbReference type="EMBL" id="GJS70056.1"/>
    </source>
</evidence>
<comment type="caution">
    <text evidence="1">The sequence shown here is derived from an EMBL/GenBank/DDBJ whole genome shotgun (WGS) entry which is preliminary data.</text>
</comment>
<accession>A0ABQ4XY68</accession>
<reference evidence="1" key="2">
    <citation type="submission" date="2022-01" db="EMBL/GenBank/DDBJ databases">
        <authorList>
            <person name="Yamashiro T."/>
            <person name="Shiraishi A."/>
            <person name="Satake H."/>
            <person name="Nakayama K."/>
        </authorList>
    </citation>
    <scope>NUCLEOTIDE SEQUENCE</scope>
</reference>
<name>A0ABQ4XY68_9ASTR</name>
<proteinExistence type="predicted"/>